<protein>
    <submittedName>
        <fullName evidence="2">DgyrCDS14103</fullName>
    </submittedName>
</protein>
<dbReference type="InterPro" id="IPR000182">
    <property type="entry name" value="GNAT_dom"/>
</dbReference>
<dbReference type="Gene3D" id="3.40.630.90">
    <property type="match status" value="1"/>
</dbReference>
<dbReference type="Pfam" id="PF18014">
    <property type="entry name" value="Acetyltransf_18"/>
    <property type="match status" value="1"/>
</dbReference>
<keyword evidence="3" id="KW-1185">Reference proteome</keyword>
<accession>A0A7I8WCT3</accession>
<dbReference type="OrthoDB" id="6109779at2759"/>
<dbReference type="PANTHER" id="PTHR47237:SF1">
    <property type="entry name" value="SLL0310 PROTEIN"/>
    <property type="match status" value="1"/>
</dbReference>
<dbReference type="Proteomes" id="UP000549394">
    <property type="component" value="Unassembled WGS sequence"/>
</dbReference>
<dbReference type="SUPFAM" id="SSF55729">
    <property type="entry name" value="Acyl-CoA N-acyltransferases (Nat)"/>
    <property type="match status" value="1"/>
</dbReference>
<dbReference type="InterPro" id="IPR016181">
    <property type="entry name" value="Acyl_CoA_acyltransferase"/>
</dbReference>
<feature type="domain" description="N-acetyltransferase" evidence="1">
    <location>
        <begin position="23"/>
        <end position="166"/>
    </location>
</feature>
<gene>
    <name evidence="2" type="ORF">DGYR_LOCUS13218</name>
</gene>
<name>A0A7I8WCT3_9ANNE</name>
<evidence type="ECO:0000313" key="2">
    <source>
        <dbReference type="EMBL" id="CAD5125922.1"/>
    </source>
</evidence>
<reference evidence="2 3" key="1">
    <citation type="submission" date="2020-08" db="EMBL/GenBank/DDBJ databases">
        <authorList>
            <person name="Hejnol A."/>
        </authorList>
    </citation>
    <scope>NUCLEOTIDE SEQUENCE [LARGE SCALE GENOMIC DNA]</scope>
</reference>
<comment type="caution">
    <text evidence="2">The sequence shown here is derived from an EMBL/GenBank/DDBJ whole genome shotgun (WGS) entry which is preliminary data.</text>
</comment>
<dbReference type="PANTHER" id="PTHR47237">
    <property type="entry name" value="SLL0310 PROTEIN"/>
    <property type="match status" value="1"/>
</dbReference>
<dbReference type="GO" id="GO:0016747">
    <property type="term" value="F:acyltransferase activity, transferring groups other than amino-acyl groups"/>
    <property type="evidence" value="ECO:0007669"/>
    <property type="project" value="InterPro"/>
</dbReference>
<feature type="domain" description="N-acetyltransferase" evidence="1">
    <location>
        <begin position="163"/>
        <end position="315"/>
    </location>
</feature>
<evidence type="ECO:0000313" key="3">
    <source>
        <dbReference type="Proteomes" id="UP000549394"/>
    </source>
</evidence>
<evidence type="ECO:0000259" key="1">
    <source>
        <dbReference type="PROSITE" id="PS51186"/>
    </source>
</evidence>
<dbReference type="EMBL" id="CAJFCJ010000030">
    <property type="protein sequence ID" value="CAD5125922.1"/>
    <property type="molecule type" value="Genomic_DNA"/>
</dbReference>
<dbReference type="InterPro" id="IPR041496">
    <property type="entry name" value="YitH/HolE_GNAT"/>
</dbReference>
<dbReference type="InterPro" id="IPR052729">
    <property type="entry name" value="Acyl/Acetyltrans_Enzymes"/>
</dbReference>
<dbReference type="PROSITE" id="PS51186">
    <property type="entry name" value="GNAT"/>
    <property type="match status" value="2"/>
</dbReference>
<dbReference type="Gene3D" id="3.40.630.30">
    <property type="match status" value="1"/>
</dbReference>
<dbReference type="AlphaFoldDB" id="A0A7I8WCT3"/>
<organism evidence="2 3">
    <name type="scientific">Dimorphilus gyrociliatus</name>
    <dbReference type="NCBI Taxonomy" id="2664684"/>
    <lineage>
        <taxon>Eukaryota</taxon>
        <taxon>Metazoa</taxon>
        <taxon>Spiralia</taxon>
        <taxon>Lophotrochozoa</taxon>
        <taxon>Annelida</taxon>
        <taxon>Polychaeta</taxon>
        <taxon>Polychaeta incertae sedis</taxon>
        <taxon>Dinophilidae</taxon>
        <taxon>Dimorphilus</taxon>
    </lineage>
</organism>
<sequence>MTTESIPTKIENAKVIKSFDDGYNVREMTLEDAETVQNWFASSYSNVCRHDLLVALKTFPRNSGFYMGEIDGVTVASAFRTAVGTGIFFGSYYYVKKEYRKRGFGTRLRDQVARDHVGNNILVVDATDDSKTANEAKFGYIKAPFQIVRLSGPSRIEVKTENITFETITKKHFDDIIDYDNNCYIQANYPIRRAFLLKWLFDIEGSRSVVAFAKGKIVGYGQRRPTEGCVMHFIGPLYADSDEIAMGILSELGKGLPEGNKFYLHAYSANKSWMKLLNEKSYETVFSAQRMYLNGNPKDYKPNVYSTTSLGVLSF</sequence>
<proteinExistence type="predicted"/>